<evidence type="ECO:0000313" key="4">
    <source>
        <dbReference type="EMBL" id="RLU18940.1"/>
    </source>
</evidence>
<protein>
    <recommendedName>
        <fullName evidence="1">Kinetochore protein Spc24</fullName>
    </recommendedName>
</protein>
<evidence type="ECO:0000313" key="5">
    <source>
        <dbReference type="Proteomes" id="UP000053097"/>
    </source>
</evidence>
<dbReference type="Proteomes" id="UP000279307">
    <property type="component" value="Chromosome 9"/>
</dbReference>
<keyword evidence="1" id="KW-0995">Kinetochore</keyword>
<keyword evidence="1" id="KW-0158">Chromosome</keyword>
<proteinExistence type="inferred from homology"/>
<dbReference type="Proteomes" id="UP000053097">
    <property type="component" value="Unassembled WGS sequence"/>
</dbReference>
<sequence>MARPVSQLKDLLLSQLGSADEMVKHQQQQLNEDNAKIKELTSSLALMKETLHTETQKLENKNAELLQHTRRLEELEAERNKLAKRIKQLEEKRDNLKRCKENAQDQQVLQQGGKKLNLYRDLTRIHWDYEASKHSIKGYVSNKKDYIHHFCYDNQQITPEITDALWHEIYLSTGKTKIEDETLQSNMPTNENIAPN</sequence>
<keyword evidence="1" id="KW-0498">Mitosis</keyword>
<keyword evidence="2" id="KW-0175">Coiled coil</keyword>
<accession>A0A026WS04</accession>
<dbReference type="Pfam" id="PF08286">
    <property type="entry name" value="Spc24"/>
    <property type="match status" value="1"/>
</dbReference>
<comment type="subunit">
    <text evidence="1">Component of the NDC80 complex.</text>
</comment>
<feature type="coiled-coil region" evidence="2">
    <location>
        <begin position="23"/>
        <end position="109"/>
    </location>
</feature>
<reference evidence="3 5" key="1">
    <citation type="journal article" date="2014" name="Curr. Biol.">
        <title>The genome of the clonal raider ant Cerapachys biroi.</title>
        <authorList>
            <person name="Oxley P.R."/>
            <person name="Ji L."/>
            <person name="Fetter-Pruneda I."/>
            <person name="McKenzie S.K."/>
            <person name="Li C."/>
            <person name="Hu H."/>
            <person name="Zhang G."/>
            <person name="Kronauer D.J."/>
        </authorList>
    </citation>
    <scope>NUCLEOTIDE SEQUENCE [LARGE SCALE GENOMIC DNA]</scope>
</reference>
<keyword evidence="1" id="KW-0132">Cell division</keyword>
<gene>
    <name evidence="4" type="ORF">DMN91_009298</name>
    <name evidence="3" type="ORF">X777_14892</name>
</gene>
<dbReference type="GO" id="GO:0000776">
    <property type="term" value="C:kinetochore"/>
    <property type="evidence" value="ECO:0007669"/>
    <property type="project" value="UniProtKB-KW"/>
</dbReference>
<keyword evidence="1" id="KW-0539">Nucleus</keyword>
<evidence type="ECO:0000256" key="1">
    <source>
        <dbReference type="RuleBase" id="RU368011"/>
    </source>
</evidence>
<keyword evidence="5" id="KW-1185">Reference proteome</keyword>
<evidence type="ECO:0000313" key="6">
    <source>
        <dbReference type="Proteomes" id="UP000279307"/>
    </source>
</evidence>
<dbReference type="InterPro" id="IPR013252">
    <property type="entry name" value="Ndc80_Spc24"/>
</dbReference>
<keyword evidence="1" id="KW-0131">Cell cycle</keyword>
<comment type="similarity">
    <text evidence="1">Belongs to the SPC24 family.</text>
</comment>
<name>A0A026WS04_OOCBI</name>
<evidence type="ECO:0000256" key="2">
    <source>
        <dbReference type="SAM" id="Coils"/>
    </source>
</evidence>
<dbReference type="OrthoDB" id="6349744at2759"/>
<keyword evidence="1" id="KW-0137">Centromere</keyword>
<dbReference type="OMA" id="LWHEIYL"/>
<reference evidence="4 6" key="2">
    <citation type="journal article" date="2018" name="Genome Res.">
        <title>The genomic architecture and molecular evolution of ant odorant receptors.</title>
        <authorList>
            <person name="McKenzie S.K."/>
            <person name="Kronauer D.J.C."/>
        </authorList>
    </citation>
    <scope>NUCLEOTIDE SEQUENCE [LARGE SCALE GENOMIC DNA]</scope>
    <source>
        <strain evidence="4">Clonal line C1</strain>
    </source>
</reference>
<dbReference type="EMBL" id="QOIP01000009">
    <property type="protein sequence ID" value="RLU18940.1"/>
    <property type="molecule type" value="Genomic_DNA"/>
</dbReference>
<dbReference type="GO" id="GO:0051301">
    <property type="term" value="P:cell division"/>
    <property type="evidence" value="ECO:0007669"/>
    <property type="project" value="UniProtKB-UniRule"/>
</dbReference>
<dbReference type="Gene3D" id="3.30.160.570">
    <property type="entry name" value="Ncd80 complex, Spc24 subunit"/>
    <property type="match status" value="1"/>
</dbReference>
<comment type="function">
    <text evidence="1">Acts as a component of the essential kinetochore-associated NDC80 complex, which is required for chromosome segregation and spindle checkpoint activity.</text>
</comment>
<evidence type="ECO:0000313" key="3">
    <source>
        <dbReference type="EMBL" id="EZA58723.1"/>
    </source>
</evidence>
<dbReference type="EMBL" id="KK107119">
    <property type="protein sequence ID" value="EZA58723.1"/>
    <property type="molecule type" value="Genomic_DNA"/>
</dbReference>
<reference evidence="4" key="3">
    <citation type="submission" date="2018-07" db="EMBL/GenBank/DDBJ databases">
        <authorList>
            <person name="Mckenzie S.K."/>
            <person name="Kronauer D.J.C."/>
        </authorList>
    </citation>
    <scope>NUCLEOTIDE SEQUENCE</scope>
    <source>
        <strain evidence="4">Clonal line C1</strain>
    </source>
</reference>
<dbReference type="AlphaFoldDB" id="A0A026WS04"/>
<dbReference type="GO" id="GO:0005634">
    <property type="term" value="C:nucleus"/>
    <property type="evidence" value="ECO:0007669"/>
    <property type="project" value="UniProtKB-SubCell"/>
</dbReference>
<organism evidence="3 5">
    <name type="scientific">Ooceraea biroi</name>
    <name type="common">Clonal raider ant</name>
    <name type="synonym">Cerapachys biroi</name>
    <dbReference type="NCBI Taxonomy" id="2015173"/>
    <lineage>
        <taxon>Eukaryota</taxon>
        <taxon>Metazoa</taxon>
        <taxon>Ecdysozoa</taxon>
        <taxon>Arthropoda</taxon>
        <taxon>Hexapoda</taxon>
        <taxon>Insecta</taxon>
        <taxon>Pterygota</taxon>
        <taxon>Neoptera</taxon>
        <taxon>Endopterygota</taxon>
        <taxon>Hymenoptera</taxon>
        <taxon>Apocrita</taxon>
        <taxon>Aculeata</taxon>
        <taxon>Formicoidea</taxon>
        <taxon>Formicidae</taxon>
        <taxon>Dorylinae</taxon>
        <taxon>Ooceraea</taxon>
    </lineage>
</organism>
<comment type="subcellular location">
    <subcellularLocation>
        <location evidence="1">Nucleus</location>
    </subcellularLocation>
    <subcellularLocation>
        <location evidence="1">Chromosome</location>
        <location evidence="1">Centromere</location>
        <location evidence="1">Kinetochore</location>
    </subcellularLocation>
</comment>